<gene>
    <name evidence="3" type="ORF">IQ251_08810</name>
</gene>
<dbReference type="Proteomes" id="UP000598360">
    <property type="component" value="Unassembled WGS sequence"/>
</dbReference>
<evidence type="ECO:0000313" key="4">
    <source>
        <dbReference type="Proteomes" id="UP000598360"/>
    </source>
</evidence>
<dbReference type="AlphaFoldDB" id="A0A929BBL1"/>
<evidence type="ECO:0000313" key="3">
    <source>
        <dbReference type="EMBL" id="MBE9374547.1"/>
    </source>
</evidence>
<feature type="compositionally biased region" description="Basic and acidic residues" evidence="1">
    <location>
        <begin position="51"/>
        <end position="73"/>
    </location>
</feature>
<protein>
    <submittedName>
        <fullName evidence="3">Ribonuclease N</fullName>
    </submittedName>
</protein>
<accession>A0A929BBL1</accession>
<keyword evidence="2" id="KW-0472">Membrane</keyword>
<feature type="region of interest" description="Disordered" evidence="1">
    <location>
        <begin position="47"/>
        <end position="84"/>
    </location>
</feature>
<keyword evidence="2" id="KW-1133">Transmembrane helix</keyword>
<name>A0A929BBL1_9PSEU</name>
<evidence type="ECO:0000256" key="1">
    <source>
        <dbReference type="SAM" id="MobiDB-lite"/>
    </source>
</evidence>
<keyword evidence="4" id="KW-1185">Reference proteome</keyword>
<comment type="caution">
    <text evidence="3">The sequence shown here is derived from an EMBL/GenBank/DDBJ whole genome shotgun (WGS) entry which is preliminary data.</text>
</comment>
<sequence length="112" mass="11819">MSSRRRISVALVGLIALVVVGWFVREHSGDTATGTLPQVPGVAEHVSSVRAPDDGVRAGEPPAERGDNRHEHFAPGLRSADGGLHRLVTGESSEVYYTSDQDESSVVVDAAS</sequence>
<organism evidence="3 4">
    <name type="scientific">Saccharopolyspora montiporae</name>
    <dbReference type="NCBI Taxonomy" id="2781240"/>
    <lineage>
        <taxon>Bacteria</taxon>
        <taxon>Bacillati</taxon>
        <taxon>Actinomycetota</taxon>
        <taxon>Actinomycetes</taxon>
        <taxon>Pseudonocardiales</taxon>
        <taxon>Pseudonocardiaceae</taxon>
        <taxon>Saccharopolyspora</taxon>
    </lineage>
</organism>
<dbReference type="EMBL" id="JADEYC010000014">
    <property type="protein sequence ID" value="MBE9374547.1"/>
    <property type="molecule type" value="Genomic_DNA"/>
</dbReference>
<proteinExistence type="predicted"/>
<feature type="transmembrane region" description="Helical" evidence="2">
    <location>
        <begin position="7"/>
        <end position="24"/>
    </location>
</feature>
<keyword evidence="2" id="KW-0812">Transmembrane</keyword>
<dbReference type="RefSeq" id="WP_193927994.1">
    <property type="nucleotide sequence ID" value="NZ_JADEYC010000014.1"/>
</dbReference>
<reference evidence="3" key="1">
    <citation type="submission" date="2020-10" db="EMBL/GenBank/DDBJ databases">
        <title>Diversity and distribution of actinomycetes associated with coral in the coast of Hainan.</title>
        <authorList>
            <person name="Li F."/>
        </authorList>
    </citation>
    <scope>NUCLEOTIDE SEQUENCE</scope>
    <source>
        <strain evidence="3">HNM0983</strain>
    </source>
</reference>
<evidence type="ECO:0000256" key="2">
    <source>
        <dbReference type="SAM" id="Phobius"/>
    </source>
</evidence>